<comment type="similarity">
    <text evidence="1">Belongs to the asteroid family.</text>
</comment>
<gene>
    <name evidence="2" type="primary">ASTE1_8</name>
    <name evidence="2" type="ORF">g.5247</name>
</gene>
<dbReference type="Gene3D" id="3.40.50.1010">
    <property type="entry name" value="5'-nuclease"/>
    <property type="match status" value="1"/>
</dbReference>
<name>A0A6G1SBD3_9ACAR</name>
<dbReference type="PANTHER" id="PTHR15665">
    <property type="entry name" value="ASTEROID PROTEIN"/>
    <property type="match status" value="1"/>
</dbReference>
<evidence type="ECO:0000313" key="2">
    <source>
        <dbReference type="EMBL" id="MDE47805.1"/>
    </source>
</evidence>
<sequence>MGIKGLQEFLSHNEQYLATRVSLSDTSLVIDVYHLFIFLRKKISPNGDLVSYAQSVREFFKCLKQCNIEPVLIFGVPILNDARQEESIAVFSPQERDLQQFNVGIRADRFNGELIPAAVLKNIIMNVAIEMGVERRQVSFNHIARVANELECPVLTNDASFIIYNLERGFIMFDFFEYDRAMREVMSEATAGGAIKCSLFKRSRLIESVPQLSPEVLPLLSILLDTNHISAGTFEGFLLSICHLRHDGILEARNYYQRRILKVLTWMRQGSLHELINSILNSINNQQIDRSKLKRLLESRVREHQFESSQDLEQELTKIYPSNRVADPSEQVTPVEFLMGLLEHDNLYSIAYDMLFHKTHYHYPVVLDEPSDRLSPERCIECRPYSLALVLLRPQSQAGDQVTAFHMEHQQANGAYLRVPIGHMDSLDNFGPLNHLDCYSMLTLEKELKRKMLMDCFYFNSDELHRMKATFAHAFSGPFVEEAALCFILLKYIRRQTQIQPELYFVDALLLTIFYYATLSDNINRGQIYDSEALRRILDTLMHHSLIRNGDTYNESLDRRITHSIGQLFSAYKAFCLINSLLNYPFEMPRLERFLNATLLFRLAKLFCSGEPTLFAIYRRLHILGYYISRDIRSTLI</sequence>
<accession>A0A6G1SBD3</accession>
<dbReference type="PANTHER" id="PTHR15665:SF1">
    <property type="entry name" value="PROTEIN ASTEROID HOMOLOG 1"/>
    <property type="match status" value="1"/>
</dbReference>
<proteinExistence type="inferred from homology"/>
<dbReference type="SUPFAM" id="SSF88723">
    <property type="entry name" value="PIN domain-like"/>
    <property type="match status" value="1"/>
</dbReference>
<organism evidence="2">
    <name type="scientific">Aceria tosichella</name>
    <name type="common">wheat curl mite</name>
    <dbReference type="NCBI Taxonomy" id="561515"/>
    <lineage>
        <taxon>Eukaryota</taxon>
        <taxon>Metazoa</taxon>
        <taxon>Ecdysozoa</taxon>
        <taxon>Arthropoda</taxon>
        <taxon>Chelicerata</taxon>
        <taxon>Arachnida</taxon>
        <taxon>Acari</taxon>
        <taxon>Acariformes</taxon>
        <taxon>Trombidiformes</taxon>
        <taxon>Prostigmata</taxon>
        <taxon>Eupodina</taxon>
        <taxon>Eriophyoidea</taxon>
        <taxon>Eriophyidae</taxon>
        <taxon>Eriophyinae</taxon>
        <taxon>Aceriini</taxon>
        <taxon>Aceria</taxon>
    </lineage>
</organism>
<dbReference type="EMBL" id="GGYP01003034">
    <property type="protein sequence ID" value="MDE47805.1"/>
    <property type="molecule type" value="Transcribed_RNA"/>
</dbReference>
<reference evidence="2" key="1">
    <citation type="submission" date="2018-10" db="EMBL/GenBank/DDBJ databases">
        <title>Transcriptome assembly of Aceria tosichella (Wheat curl mite) Type 2.</title>
        <authorList>
            <person name="Scully E.D."/>
            <person name="Geib S.M."/>
            <person name="Palmer N.A."/>
            <person name="Gupta A.K."/>
            <person name="Sarath G."/>
            <person name="Tatineni S."/>
        </authorList>
    </citation>
    <scope>NUCLEOTIDE SEQUENCE</scope>
    <source>
        <strain evidence="2">LincolnNE</strain>
    </source>
</reference>
<dbReference type="InterPro" id="IPR026832">
    <property type="entry name" value="Asteroid"/>
</dbReference>
<dbReference type="InterPro" id="IPR029060">
    <property type="entry name" value="PIN-like_dom_sf"/>
</dbReference>
<evidence type="ECO:0000256" key="1">
    <source>
        <dbReference type="ARBA" id="ARBA00007398"/>
    </source>
</evidence>
<dbReference type="AlphaFoldDB" id="A0A6G1SBD3"/>
<protein>
    <submittedName>
        <fullName evidence="2">Protein asteroid 1</fullName>
    </submittedName>
</protein>